<organism evidence="1 2">
    <name type="scientific">Ancylostoma ceylanicum</name>
    <dbReference type="NCBI Taxonomy" id="53326"/>
    <lineage>
        <taxon>Eukaryota</taxon>
        <taxon>Metazoa</taxon>
        <taxon>Ecdysozoa</taxon>
        <taxon>Nematoda</taxon>
        <taxon>Chromadorea</taxon>
        <taxon>Rhabditida</taxon>
        <taxon>Rhabditina</taxon>
        <taxon>Rhabditomorpha</taxon>
        <taxon>Strongyloidea</taxon>
        <taxon>Ancylostomatidae</taxon>
        <taxon>Ancylostomatinae</taxon>
        <taxon>Ancylostoma</taxon>
    </lineage>
</organism>
<accession>A0A016T827</accession>
<dbReference type="Proteomes" id="UP000024635">
    <property type="component" value="Unassembled WGS sequence"/>
</dbReference>
<protein>
    <submittedName>
        <fullName evidence="1">Uncharacterized protein</fullName>
    </submittedName>
</protein>
<dbReference type="AlphaFoldDB" id="A0A016T827"/>
<proteinExistence type="predicted"/>
<comment type="caution">
    <text evidence="1">The sequence shown here is derived from an EMBL/GenBank/DDBJ whole genome shotgun (WGS) entry which is preliminary data.</text>
</comment>
<sequence>MCRGVHHHEGKGGVTRRLWIGAFGPQVTPTCLDSKLISAVYGVFVLGAVPVHKEAPVKVAWFHPFSLTMIHSPMYSNHG</sequence>
<keyword evidence="2" id="KW-1185">Reference proteome</keyword>
<evidence type="ECO:0000313" key="1">
    <source>
        <dbReference type="EMBL" id="EYB98860.1"/>
    </source>
</evidence>
<dbReference type="EMBL" id="JARK01001463">
    <property type="protein sequence ID" value="EYB98860.1"/>
    <property type="molecule type" value="Genomic_DNA"/>
</dbReference>
<name>A0A016T827_9BILA</name>
<reference evidence="2" key="1">
    <citation type="journal article" date="2015" name="Nat. Genet.">
        <title>The genome and transcriptome of the zoonotic hookworm Ancylostoma ceylanicum identify infection-specific gene families.</title>
        <authorList>
            <person name="Schwarz E.M."/>
            <person name="Hu Y."/>
            <person name="Antoshechkin I."/>
            <person name="Miller M.M."/>
            <person name="Sternberg P.W."/>
            <person name="Aroian R.V."/>
        </authorList>
    </citation>
    <scope>NUCLEOTIDE SEQUENCE</scope>
    <source>
        <strain evidence="2">HY135</strain>
    </source>
</reference>
<evidence type="ECO:0000313" key="2">
    <source>
        <dbReference type="Proteomes" id="UP000024635"/>
    </source>
</evidence>
<gene>
    <name evidence="1" type="primary">Acey_s0127.g1387</name>
    <name evidence="1" type="ORF">Y032_0127g1387</name>
</gene>